<sequence length="147" mass="17400">MKLLFTFLFLLFSTTLAQAQDTPDSLIDKFFKEYSKSPVQAVENLYSTNPWVSRKKDAVENLKGEIGKLTPDYVGKFYGYEPIVTRKIANSFVLRSYLIKYDRQPLRFTFEFYKANDKWFLFSFKFDTKIDDEIEEAAKLNYQTYPN</sequence>
<organism evidence="2 3">
    <name type="scientific">Hymenobacter gummosus</name>
    <dbReference type="NCBI Taxonomy" id="1776032"/>
    <lineage>
        <taxon>Bacteria</taxon>
        <taxon>Pseudomonadati</taxon>
        <taxon>Bacteroidota</taxon>
        <taxon>Cytophagia</taxon>
        <taxon>Cytophagales</taxon>
        <taxon>Hymenobacteraceae</taxon>
        <taxon>Hymenobacter</taxon>
    </lineage>
</organism>
<feature type="signal peptide" evidence="1">
    <location>
        <begin position="1"/>
        <end position="19"/>
    </location>
</feature>
<evidence type="ECO:0000256" key="1">
    <source>
        <dbReference type="SAM" id="SignalP"/>
    </source>
</evidence>
<proteinExistence type="predicted"/>
<keyword evidence="3" id="KW-1185">Reference proteome</keyword>
<dbReference type="OrthoDB" id="1367364at2"/>
<protein>
    <recommendedName>
        <fullName evidence="4">DUF3887 domain-containing protein</fullName>
    </recommendedName>
</protein>
<gene>
    <name evidence="2" type="ORF">EJV47_05990</name>
</gene>
<dbReference type="EMBL" id="RXOF01000002">
    <property type="protein sequence ID" value="RTQ52560.1"/>
    <property type="molecule type" value="Genomic_DNA"/>
</dbReference>
<dbReference type="AlphaFoldDB" id="A0A431U827"/>
<comment type="caution">
    <text evidence="2">The sequence shown here is derived from an EMBL/GenBank/DDBJ whole genome shotgun (WGS) entry which is preliminary data.</text>
</comment>
<dbReference type="RefSeq" id="WP_126692216.1">
    <property type="nucleotide sequence ID" value="NZ_RXOF01000002.1"/>
</dbReference>
<accession>A0A431U827</accession>
<feature type="chain" id="PRO_5019162986" description="DUF3887 domain-containing protein" evidence="1">
    <location>
        <begin position="20"/>
        <end position="147"/>
    </location>
</feature>
<evidence type="ECO:0000313" key="2">
    <source>
        <dbReference type="EMBL" id="RTQ52560.1"/>
    </source>
</evidence>
<reference evidence="2 3" key="1">
    <citation type="submission" date="2018-12" db="EMBL/GenBank/DDBJ databases">
        <title>Hymenobacter gummosus sp. nov., isolated from a spring.</title>
        <authorList>
            <person name="Nie L."/>
        </authorList>
    </citation>
    <scope>NUCLEOTIDE SEQUENCE [LARGE SCALE GENOMIC DNA]</scope>
    <source>
        <strain evidence="2 3">KCTC 52166</strain>
    </source>
</reference>
<keyword evidence="1" id="KW-0732">Signal</keyword>
<name>A0A431U827_9BACT</name>
<dbReference type="Proteomes" id="UP000282184">
    <property type="component" value="Unassembled WGS sequence"/>
</dbReference>
<evidence type="ECO:0000313" key="3">
    <source>
        <dbReference type="Proteomes" id="UP000282184"/>
    </source>
</evidence>
<evidence type="ECO:0008006" key="4">
    <source>
        <dbReference type="Google" id="ProtNLM"/>
    </source>
</evidence>